<dbReference type="InterPro" id="IPR029063">
    <property type="entry name" value="SAM-dependent_MTases_sf"/>
</dbReference>
<gene>
    <name evidence="1" type="ORF">BECKSD772D_GA0070982_102721</name>
</gene>
<evidence type="ECO:0000313" key="1">
    <source>
        <dbReference type="EMBL" id="VFK78852.1"/>
    </source>
</evidence>
<dbReference type="GO" id="GO:0032259">
    <property type="term" value="P:methylation"/>
    <property type="evidence" value="ECO:0007669"/>
    <property type="project" value="UniProtKB-KW"/>
</dbReference>
<keyword evidence="1" id="KW-0808">Transferase</keyword>
<dbReference type="PANTHER" id="PTHR43861">
    <property type="entry name" value="TRANS-ACONITATE 2-METHYLTRANSFERASE-RELATED"/>
    <property type="match status" value="1"/>
</dbReference>
<dbReference type="EMBL" id="CAADHB010000027">
    <property type="protein sequence ID" value="VFK78852.1"/>
    <property type="molecule type" value="Genomic_DNA"/>
</dbReference>
<reference evidence="1" key="1">
    <citation type="submission" date="2019-02" db="EMBL/GenBank/DDBJ databases">
        <authorList>
            <person name="Gruber-Vodicka R. H."/>
            <person name="Seah K. B. B."/>
        </authorList>
    </citation>
    <scope>NUCLEOTIDE SEQUENCE</scope>
    <source>
        <strain evidence="1">BECK_S127</strain>
    </source>
</reference>
<dbReference type="CDD" id="cd02440">
    <property type="entry name" value="AdoMet_MTases"/>
    <property type="match status" value="1"/>
</dbReference>
<dbReference type="GO" id="GO:0008168">
    <property type="term" value="F:methyltransferase activity"/>
    <property type="evidence" value="ECO:0007669"/>
    <property type="project" value="UniProtKB-KW"/>
</dbReference>
<organism evidence="1">
    <name type="scientific">Candidatus Kentrum sp. SD</name>
    <dbReference type="NCBI Taxonomy" id="2126332"/>
    <lineage>
        <taxon>Bacteria</taxon>
        <taxon>Pseudomonadati</taxon>
        <taxon>Pseudomonadota</taxon>
        <taxon>Gammaproteobacteria</taxon>
        <taxon>Candidatus Kentrum</taxon>
    </lineage>
</organism>
<sequence>MNIGNCFVCSYKLVCFGKRAAYEYFKCNNCGTIQLNPLPSRETLALLYEKKYSKAGHHDASPAESKAVKRELYNDIKRVVIKYSPKGKVLDYGSGWGGLCELLNSNKVQCEGVDQSKEMVTYCNDMSIPVTLGDLNSFPDQTFDTIVMCTVFEHLIEHDDFLKLAHKKLRNDGFFVSVQPTAHFASFVCSILKSSGELPDLNGAFSPPWHTALISCKGMSKLAERNGFNTIEIAMSPNTRRKGFLGFFLRFIEIINRIAWPIFRERWPLVICHTFVFKKIL</sequence>
<keyword evidence="1" id="KW-0489">Methyltransferase</keyword>
<name>A0A451BKN2_9GAMM</name>
<dbReference type="Pfam" id="PF13489">
    <property type="entry name" value="Methyltransf_23"/>
    <property type="match status" value="1"/>
</dbReference>
<dbReference type="SUPFAM" id="SSF53335">
    <property type="entry name" value="S-adenosyl-L-methionine-dependent methyltransferases"/>
    <property type="match status" value="1"/>
</dbReference>
<protein>
    <submittedName>
        <fullName evidence="1">Methyltransferase domain-containing protein</fullName>
    </submittedName>
</protein>
<dbReference type="Gene3D" id="3.40.50.150">
    <property type="entry name" value="Vaccinia Virus protein VP39"/>
    <property type="match status" value="1"/>
</dbReference>
<accession>A0A451BKN2</accession>
<dbReference type="AlphaFoldDB" id="A0A451BKN2"/>
<proteinExistence type="predicted"/>